<dbReference type="Gene3D" id="3.40.366.10">
    <property type="entry name" value="Malonyl-Coenzyme A Acyl Carrier Protein, domain 2"/>
    <property type="match status" value="2"/>
</dbReference>
<evidence type="ECO:0000259" key="7">
    <source>
        <dbReference type="PROSITE" id="PS50075"/>
    </source>
</evidence>
<dbReference type="PROSITE" id="PS52004">
    <property type="entry name" value="KS3_2"/>
    <property type="match status" value="1"/>
</dbReference>
<comment type="pathway">
    <text evidence="1">Secondary metabolite biosynthesis.</text>
</comment>
<proteinExistence type="predicted"/>
<comment type="caution">
    <text evidence="10">The sequence shown here is derived from an EMBL/GenBank/DDBJ whole genome shotgun (WGS) entry which is preliminary data.</text>
</comment>
<feature type="active site" description="Proton acceptor; for dehydratase activity" evidence="5">
    <location>
        <position position="1355"/>
    </location>
</feature>
<feature type="region of interest" description="Disordered" evidence="6">
    <location>
        <begin position="1642"/>
        <end position="1693"/>
    </location>
</feature>
<gene>
    <name evidence="10" type="ORF">O9K51_04582</name>
</gene>
<organism evidence="10 11">
    <name type="scientific">Purpureocillium lavendulum</name>
    <dbReference type="NCBI Taxonomy" id="1247861"/>
    <lineage>
        <taxon>Eukaryota</taxon>
        <taxon>Fungi</taxon>
        <taxon>Dikarya</taxon>
        <taxon>Ascomycota</taxon>
        <taxon>Pezizomycotina</taxon>
        <taxon>Sordariomycetes</taxon>
        <taxon>Hypocreomycetidae</taxon>
        <taxon>Hypocreales</taxon>
        <taxon>Ophiocordycipitaceae</taxon>
        <taxon>Purpureocillium</taxon>
    </lineage>
</organism>
<evidence type="ECO:0000256" key="2">
    <source>
        <dbReference type="ARBA" id="ARBA00022450"/>
    </source>
</evidence>
<dbReference type="GO" id="GO:0031177">
    <property type="term" value="F:phosphopantetheine binding"/>
    <property type="evidence" value="ECO:0007669"/>
    <property type="project" value="InterPro"/>
</dbReference>
<evidence type="ECO:0000256" key="3">
    <source>
        <dbReference type="ARBA" id="ARBA00022553"/>
    </source>
</evidence>
<dbReference type="SUPFAM" id="SSF47336">
    <property type="entry name" value="ACP-like"/>
    <property type="match status" value="1"/>
</dbReference>
<evidence type="ECO:0000259" key="9">
    <source>
        <dbReference type="PROSITE" id="PS52019"/>
    </source>
</evidence>
<sequence>MSPSSQVEGNVHVGENGASGSDPTLLYFGNEFPSDDLNELFRRLQQHSKDRRFRLLNALLEESTLVLQDEINKLPHHIRSQVPHFDNIVTLAENGYLRDLGLGAAMESALLLVLQLGLFIGHHEALGRELDVSGDTTTVAGLSVGLFSGAAVALSTTLAEVIRNGAECLRVSFRLGVYVGDFSKKLEAPNPDGLSQSWAHVVTGLAEDSVRAELDRVNEELENPEISKVFVSAADKSSVSVSGPPSRIKAAFLHSSDLRYSKSLPLPVYDGLCHASHLYGQEDVDAVLDKEAALVPLTRPLRLPILSSRTGEPFSATTVGDLLSEIATELITGAIYLDKVTAGILQHIGAVPEAKTCRIDSFRTSIIFKGIVDAIHSKFSDLAVTKNDMVEWVHRDFGTRSRNDPANSKLAIVGMACRMPGGGNNLDEFWENLRQGRDACTTVPPDRFDLETHYDPTGKTENAAQTPWGNFIDRPGYFDAAFFAMSPKEAEQTDPMQRLAIVTAYEAMEMAGLVIGRTQSTRRERIGSYYGQASDDWRELNASQNIGTYAVPGGVRGFTAGRINYFFKLAGPAMSLWAGDIDVALAGGVNIITDPDNYAGLGNAHFLSKTGQCKVWDKDADGYCRAEGIGSVVIKRLEDAEADNDNILAVVLSAATNHCADAISITHPHAGHQRDNCRRVLRKAGVNPLDVSFVEMHGTGTQAGDAIESESVLDVFAPPKLRRRAEQKLYLGAVKSNIGHGEAAAGVSSLIKMLLMFQRSEIPPHIGIRTQINPTIPKDLDRRNAGLAMELTPWVRPAGKKRISVVNSFGAHGGNTTLLLEDGPEKHRVRAAPDSADGRSLHAIAVSAKSKKSLQGNLRTLLEYIEQNPDTDLADLSYTTCARRMHHNLRVATTVSSVSGLRKFLQTAIDNNTAASVLSVPSNMPSVVFTFTGQGASNRGVRQELFDEIPAFRTQVLQLDRLVQRLGFPSVVPAMTGSTDDHVMSPVVSQLCIVVLEIALARFWALLGIRPSAVIGHSLGEYSALAVAGVLSAADVLYLVGRRAQITEQRCQINSHSMVSVLAAPEEIERVLRRAPEASGVEYEVSCQNTHEDTVLGGARAHIESIKKVLEASNYKCIALEIPFAYHTSQMDAVVDDLESLAKNLPFKAPSVPVLSTMLGTAVFDGKTINASYLRRQTRGTVKFAAAVEAAHDLDLVDSKTVWVDLGPHPVCVGFVRKLRKEANIAASCRRNEENLSTFAKSLVTLHLAGLTPHWNEFFRPNEQAYSLLNLPKYSWNETNYWIPYLGTWALDKALLKYGITPGGASSNSLSLPTAGLRTSTIHQTTREEIEQTTATLHLLSDMQAPDFRAAILGHTMNNCGVATSSIWTDQALSIGEYLYRKMVPSAKDVHMNVCDLEVLHAQVASKVKGASQPLALEAQLDLEEQYMSLAWYNVNAETGERAPEHFASAGVRFENPDAWTAEWNRTRHLVQGRIETLRRLAADGEANRFSKRLAYTLFKNVVDYSDWYRGIDNVIMLDYEAVADVTLIPDRHGTWHTPPHWIDSVCHLAGLIMNGSDASNTDDFFYVTPGSDSFRLLQRLEPGAKYTSYVRMFPVRVEGENMHAGDVYILQDDTIVGVLYQIRFRRVPRVLMNRFFSPPEAAGAGAGHAAEPQSKNQASTIPAQNSKPSSAVHRPKAAAHSHVPGKIPRQSVSGHTIPVAQSKPVEAPKPAAILSDGGISGANESVVSGSSSYTSSSNSTADTSTPTESEDAGGDSGIVGQCMKIIARETNLDMSELTAEATFAQLGVDSLMSLVLSEKFRNELGVDIKNSLFLECPTVGEVKEWIEQNC</sequence>
<dbReference type="InterPro" id="IPR016035">
    <property type="entry name" value="Acyl_Trfase/lysoPLipase"/>
</dbReference>
<evidence type="ECO:0000313" key="11">
    <source>
        <dbReference type="Proteomes" id="UP001163105"/>
    </source>
</evidence>
<dbReference type="InterPro" id="IPR016039">
    <property type="entry name" value="Thiolase-like"/>
</dbReference>
<name>A0AB34FX57_9HYPO</name>
<dbReference type="GO" id="GO:0004312">
    <property type="term" value="F:fatty acid synthase activity"/>
    <property type="evidence" value="ECO:0007669"/>
    <property type="project" value="TreeGrafter"/>
</dbReference>
<dbReference type="InterPro" id="IPR032088">
    <property type="entry name" value="SAT"/>
</dbReference>
<dbReference type="InterPro" id="IPR009081">
    <property type="entry name" value="PP-bd_ACP"/>
</dbReference>
<feature type="active site" description="Proton donor; for dehydratase activity" evidence="5">
    <location>
        <position position="1544"/>
    </location>
</feature>
<feature type="compositionally biased region" description="Low complexity" evidence="6">
    <location>
        <begin position="1726"/>
        <end position="1746"/>
    </location>
</feature>
<dbReference type="InterPro" id="IPR014043">
    <property type="entry name" value="Acyl_transferase_dom"/>
</dbReference>
<dbReference type="SMART" id="SM00825">
    <property type="entry name" value="PKS_KS"/>
    <property type="match status" value="1"/>
</dbReference>
<dbReference type="SUPFAM" id="SSF53901">
    <property type="entry name" value="Thiolase-like"/>
    <property type="match status" value="1"/>
</dbReference>
<evidence type="ECO:0000313" key="10">
    <source>
        <dbReference type="EMBL" id="KAJ6443403.1"/>
    </source>
</evidence>
<feature type="domain" description="Carrier" evidence="7">
    <location>
        <begin position="1754"/>
        <end position="1831"/>
    </location>
</feature>
<dbReference type="InterPro" id="IPR030918">
    <property type="entry name" value="PT_fungal_PKS"/>
</dbReference>
<dbReference type="Pfam" id="PF00109">
    <property type="entry name" value="ketoacyl-synt"/>
    <property type="match status" value="1"/>
</dbReference>
<dbReference type="Gene3D" id="3.30.70.250">
    <property type="entry name" value="Malonyl-CoA ACP transacylase, ACP-binding"/>
    <property type="match status" value="1"/>
</dbReference>
<dbReference type="InterPro" id="IPR014031">
    <property type="entry name" value="Ketoacyl_synth_C"/>
</dbReference>
<dbReference type="SMART" id="SM00827">
    <property type="entry name" value="PKS_AT"/>
    <property type="match status" value="1"/>
</dbReference>
<dbReference type="CDD" id="cd00833">
    <property type="entry name" value="PKS"/>
    <property type="match status" value="1"/>
</dbReference>
<accession>A0AB34FX57</accession>
<dbReference type="PANTHER" id="PTHR43775">
    <property type="entry name" value="FATTY ACID SYNTHASE"/>
    <property type="match status" value="1"/>
</dbReference>
<dbReference type="Gene3D" id="3.40.47.10">
    <property type="match status" value="1"/>
</dbReference>
<dbReference type="Pfam" id="PF00698">
    <property type="entry name" value="Acyl_transf_1"/>
    <property type="match status" value="1"/>
</dbReference>
<feature type="compositionally biased region" description="Low complexity" evidence="6">
    <location>
        <begin position="1642"/>
        <end position="1651"/>
    </location>
</feature>
<dbReference type="PROSITE" id="PS52019">
    <property type="entry name" value="PKS_MFAS_DH"/>
    <property type="match status" value="1"/>
</dbReference>
<dbReference type="Gene3D" id="3.10.129.110">
    <property type="entry name" value="Polyketide synthase dehydratase"/>
    <property type="match status" value="1"/>
</dbReference>
<dbReference type="FunFam" id="1.10.1200.10:FF:000011">
    <property type="entry name" value="Sterigmatocystin biosynthesis polyketide synthase"/>
    <property type="match status" value="1"/>
</dbReference>
<feature type="region of interest" description="Disordered" evidence="6">
    <location>
        <begin position="1726"/>
        <end position="1757"/>
    </location>
</feature>
<feature type="domain" description="PKS/mFAS DH" evidence="9">
    <location>
        <begin position="1323"/>
        <end position="1634"/>
    </location>
</feature>
<dbReference type="NCBIfam" id="TIGR04532">
    <property type="entry name" value="PT_fungal_PKS"/>
    <property type="match status" value="1"/>
</dbReference>
<evidence type="ECO:0000256" key="5">
    <source>
        <dbReference type="PROSITE-ProRule" id="PRU01363"/>
    </source>
</evidence>
<dbReference type="Gene3D" id="1.10.1200.10">
    <property type="entry name" value="ACP-like"/>
    <property type="match status" value="1"/>
</dbReference>
<keyword evidence="11" id="KW-1185">Reference proteome</keyword>
<dbReference type="InterPro" id="IPR049900">
    <property type="entry name" value="PKS_mFAS_DH"/>
</dbReference>
<dbReference type="Pfam" id="PF00550">
    <property type="entry name" value="PP-binding"/>
    <property type="match status" value="1"/>
</dbReference>
<dbReference type="SUPFAM" id="SSF52151">
    <property type="entry name" value="FabD/lysophospholipase-like"/>
    <property type="match status" value="1"/>
</dbReference>
<keyword evidence="3" id="KW-0597">Phosphoprotein</keyword>
<keyword evidence="2" id="KW-0596">Phosphopantetheine</keyword>
<dbReference type="GO" id="GO:0044550">
    <property type="term" value="P:secondary metabolite biosynthetic process"/>
    <property type="evidence" value="ECO:0007669"/>
    <property type="project" value="UniProtKB-ARBA"/>
</dbReference>
<dbReference type="InterPro" id="IPR014030">
    <property type="entry name" value="Ketoacyl_synth_N"/>
</dbReference>
<dbReference type="Gene3D" id="3.30.70.3290">
    <property type="match status" value="1"/>
</dbReference>
<dbReference type="InterPro" id="IPR050091">
    <property type="entry name" value="PKS_NRPS_Biosynth_Enz"/>
</dbReference>
<dbReference type="Pfam" id="PF22621">
    <property type="entry name" value="CurL-like_PKS_C"/>
    <property type="match status" value="1"/>
</dbReference>
<dbReference type="PROSITE" id="PS50075">
    <property type="entry name" value="CARRIER"/>
    <property type="match status" value="1"/>
</dbReference>
<dbReference type="Pfam" id="PF02801">
    <property type="entry name" value="Ketoacyl-synt_C"/>
    <property type="match status" value="1"/>
</dbReference>
<feature type="region of interest" description="C-terminal hotdog fold" evidence="5">
    <location>
        <begin position="1487"/>
        <end position="1634"/>
    </location>
</feature>
<feature type="domain" description="Ketosynthase family 3 (KS3)" evidence="8">
    <location>
        <begin position="407"/>
        <end position="822"/>
    </location>
</feature>
<dbReference type="Proteomes" id="UP001163105">
    <property type="component" value="Unassembled WGS sequence"/>
</dbReference>
<dbReference type="Pfam" id="PF16073">
    <property type="entry name" value="SAT"/>
    <property type="match status" value="1"/>
</dbReference>
<dbReference type="InterPro" id="IPR020841">
    <property type="entry name" value="PKS_Beta-ketoAc_synthase_dom"/>
</dbReference>
<dbReference type="FunFam" id="3.40.366.10:FF:000017">
    <property type="entry name" value="Non-reducing polyketide synthase aptA"/>
    <property type="match status" value="1"/>
</dbReference>
<dbReference type="InterPro" id="IPR001227">
    <property type="entry name" value="Ac_transferase_dom_sf"/>
</dbReference>
<feature type="compositionally biased region" description="Polar residues" evidence="6">
    <location>
        <begin position="1654"/>
        <end position="1670"/>
    </location>
</feature>
<dbReference type="InterPro" id="IPR020806">
    <property type="entry name" value="PKS_PP-bd"/>
</dbReference>
<dbReference type="GO" id="GO:0006633">
    <property type="term" value="P:fatty acid biosynthetic process"/>
    <property type="evidence" value="ECO:0007669"/>
    <property type="project" value="TreeGrafter"/>
</dbReference>
<evidence type="ECO:0000256" key="4">
    <source>
        <dbReference type="ARBA" id="ARBA00022679"/>
    </source>
</evidence>
<evidence type="ECO:0000256" key="1">
    <source>
        <dbReference type="ARBA" id="ARBA00005179"/>
    </source>
</evidence>
<feature type="region of interest" description="N-terminal hotdog fold" evidence="5">
    <location>
        <begin position="1323"/>
        <end position="1459"/>
    </location>
</feature>
<dbReference type="InterPro" id="IPR036736">
    <property type="entry name" value="ACP-like_sf"/>
</dbReference>
<keyword evidence="4" id="KW-0808">Transferase</keyword>
<protein>
    <submittedName>
        <fullName evidence="10">Non-reducing polyketide synthase vrtA</fullName>
    </submittedName>
</protein>
<dbReference type="InterPro" id="IPR042104">
    <property type="entry name" value="PKS_dehydratase_sf"/>
</dbReference>
<dbReference type="PANTHER" id="PTHR43775:SF24">
    <property type="entry name" value="NON-REDUCING POLYKETIDE SYNTHASE APTA-RELATED"/>
    <property type="match status" value="1"/>
</dbReference>
<dbReference type="SMART" id="SM00823">
    <property type="entry name" value="PKS_PP"/>
    <property type="match status" value="1"/>
</dbReference>
<dbReference type="EMBL" id="JAQHRD010000003">
    <property type="protein sequence ID" value="KAJ6443403.1"/>
    <property type="molecule type" value="Genomic_DNA"/>
</dbReference>
<reference evidence="10" key="1">
    <citation type="submission" date="2023-01" db="EMBL/GenBank/DDBJ databases">
        <title>The growth and conidiation of Purpureocillium lavendulum are regulated by nitrogen source and histone H3K14 acetylation.</title>
        <authorList>
            <person name="Tang P."/>
            <person name="Han J."/>
            <person name="Zhang C."/>
            <person name="Tang P."/>
            <person name="Qi F."/>
            <person name="Zhang K."/>
            <person name="Liang L."/>
        </authorList>
    </citation>
    <scope>NUCLEOTIDE SEQUENCE</scope>
    <source>
        <strain evidence="10">YMF1.00683</strain>
    </source>
</reference>
<evidence type="ECO:0000259" key="8">
    <source>
        <dbReference type="PROSITE" id="PS52004"/>
    </source>
</evidence>
<dbReference type="FunFam" id="3.10.129.110:FF:000001">
    <property type="entry name" value="Sterigmatocystin biosynthesis polyketide synthase"/>
    <property type="match status" value="1"/>
</dbReference>
<evidence type="ECO:0000256" key="6">
    <source>
        <dbReference type="SAM" id="MobiDB-lite"/>
    </source>
</evidence>